<feature type="compositionally biased region" description="Polar residues" evidence="1">
    <location>
        <begin position="35"/>
        <end position="50"/>
    </location>
</feature>
<sequence>MKRSSKSLLVIRSNILQGQSYSNSSKVKQGKQDTKPTIGQSLPNLGTPTVTRYSEGLGQHQKRNKMRLHYKNKYDWLTSYDKFAQ</sequence>
<comment type="caution">
    <text evidence="2">The sequence shown here is derived from an EMBL/GenBank/DDBJ whole genome shotgun (WGS) entry which is preliminary data.</text>
</comment>
<accession>A0ABQ7JYW2</accession>
<dbReference type="Proteomes" id="UP001194696">
    <property type="component" value="Unassembled WGS sequence"/>
</dbReference>
<name>A0ABQ7JYW2_9FUNG</name>
<gene>
    <name evidence="2" type="ORF">BGZ96_008214</name>
</gene>
<proteinExistence type="predicted"/>
<evidence type="ECO:0000256" key="1">
    <source>
        <dbReference type="SAM" id="MobiDB-lite"/>
    </source>
</evidence>
<keyword evidence="3" id="KW-1185">Reference proteome</keyword>
<reference evidence="2 3" key="1">
    <citation type="journal article" date="2020" name="Fungal Divers.">
        <title>Resolving the Mortierellaceae phylogeny through synthesis of multi-gene phylogenetics and phylogenomics.</title>
        <authorList>
            <person name="Vandepol N."/>
            <person name="Liber J."/>
            <person name="Desiro A."/>
            <person name="Na H."/>
            <person name="Kennedy M."/>
            <person name="Barry K."/>
            <person name="Grigoriev I.V."/>
            <person name="Miller A.N."/>
            <person name="O'Donnell K."/>
            <person name="Stajich J.E."/>
            <person name="Bonito G."/>
        </authorList>
    </citation>
    <scope>NUCLEOTIDE SEQUENCE [LARGE SCALE GENOMIC DNA]</scope>
    <source>
        <strain evidence="2 3">AD045</strain>
    </source>
</reference>
<dbReference type="EMBL" id="JAAAIM010000447">
    <property type="protein sequence ID" value="KAG0287930.1"/>
    <property type="molecule type" value="Genomic_DNA"/>
</dbReference>
<evidence type="ECO:0000313" key="2">
    <source>
        <dbReference type="EMBL" id="KAG0287930.1"/>
    </source>
</evidence>
<organism evidence="2 3">
    <name type="scientific">Linnemannia gamsii</name>
    <dbReference type="NCBI Taxonomy" id="64522"/>
    <lineage>
        <taxon>Eukaryota</taxon>
        <taxon>Fungi</taxon>
        <taxon>Fungi incertae sedis</taxon>
        <taxon>Mucoromycota</taxon>
        <taxon>Mortierellomycotina</taxon>
        <taxon>Mortierellomycetes</taxon>
        <taxon>Mortierellales</taxon>
        <taxon>Mortierellaceae</taxon>
        <taxon>Linnemannia</taxon>
    </lineage>
</organism>
<evidence type="ECO:0000313" key="3">
    <source>
        <dbReference type="Proteomes" id="UP001194696"/>
    </source>
</evidence>
<protein>
    <submittedName>
        <fullName evidence="2">Uncharacterized protein</fullName>
    </submittedName>
</protein>
<feature type="region of interest" description="Disordered" evidence="1">
    <location>
        <begin position="21"/>
        <end position="50"/>
    </location>
</feature>